<evidence type="ECO:0000313" key="2">
    <source>
        <dbReference type="Proteomes" id="UP001304769"/>
    </source>
</evidence>
<evidence type="ECO:0000313" key="1">
    <source>
        <dbReference type="EMBL" id="MEA5456731.1"/>
    </source>
</evidence>
<sequence length="146" mass="15797">MEHPTKATIPDQDGEYSRVEGWTNVTHHIGYDRAALNVWVADGALHVAADAPAPPESGTAPTVHLTVNGQPVYPLVPPPYKYEETIVEPDTADGEPWISLQLAPEDDGGFFPSLGCTSHEARLLAQNLLAAADEADRVISEHESHR</sequence>
<dbReference type="RefSeq" id="WP_323280633.1">
    <property type="nucleotide sequence ID" value="NZ_JAYGGQ010000017.1"/>
</dbReference>
<dbReference type="Proteomes" id="UP001304769">
    <property type="component" value="Unassembled WGS sequence"/>
</dbReference>
<protein>
    <submittedName>
        <fullName evidence="1">Uncharacterized protein</fullName>
    </submittedName>
</protein>
<name>A0ABU5TBC4_9MICC</name>
<dbReference type="EMBL" id="JAYGGQ010000017">
    <property type="protein sequence ID" value="MEA5456731.1"/>
    <property type="molecule type" value="Genomic_DNA"/>
</dbReference>
<organism evidence="1 2">
    <name type="scientific">Sinomonas terricola</name>
    <dbReference type="NCBI Taxonomy" id="3110330"/>
    <lineage>
        <taxon>Bacteria</taxon>
        <taxon>Bacillati</taxon>
        <taxon>Actinomycetota</taxon>
        <taxon>Actinomycetes</taxon>
        <taxon>Micrococcales</taxon>
        <taxon>Micrococcaceae</taxon>
        <taxon>Sinomonas</taxon>
    </lineage>
</organism>
<comment type="caution">
    <text evidence="1">The sequence shown here is derived from an EMBL/GenBank/DDBJ whole genome shotgun (WGS) entry which is preliminary data.</text>
</comment>
<reference evidence="1 2" key="1">
    <citation type="submission" date="2023-12" db="EMBL/GenBank/DDBJ databases">
        <title>Sinomonas terricola sp. nov, isolated from litchi orchard soil in Guangdong, PR China.</title>
        <authorList>
            <person name="Jiaxin W."/>
            <person name="Yang Z."/>
            <person name="Honghui Z."/>
        </authorList>
    </citation>
    <scope>NUCLEOTIDE SEQUENCE [LARGE SCALE GENOMIC DNA]</scope>
    <source>
        <strain evidence="1 2">JGH33</strain>
    </source>
</reference>
<accession>A0ABU5TBC4</accession>
<gene>
    <name evidence="1" type="ORF">SPF06_18565</name>
</gene>
<keyword evidence="2" id="KW-1185">Reference proteome</keyword>
<proteinExistence type="predicted"/>